<dbReference type="SUPFAM" id="SSF49785">
    <property type="entry name" value="Galactose-binding domain-like"/>
    <property type="match status" value="1"/>
</dbReference>
<dbReference type="InterPro" id="IPR054720">
    <property type="entry name" value="HpiC1"/>
</dbReference>
<comment type="caution">
    <text evidence="2">The sequence shown here is derived from an EMBL/GenBank/DDBJ whole genome shotgun (WGS) entry which is preliminary data.</text>
</comment>
<dbReference type="EMBL" id="BARU01001309">
    <property type="protein sequence ID" value="GAH30738.1"/>
    <property type="molecule type" value="Genomic_DNA"/>
</dbReference>
<organism evidence="2">
    <name type="scientific">marine sediment metagenome</name>
    <dbReference type="NCBI Taxonomy" id="412755"/>
    <lineage>
        <taxon>unclassified sequences</taxon>
        <taxon>metagenomes</taxon>
        <taxon>ecological metagenomes</taxon>
    </lineage>
</organism>
<dbReference type="Gene3D" id="2.60.40.10">
    <property type="entry name" value="Immunoglobulins"/>
    <property type="match status" value="1"/>
</dbReference>
<protein>
    <recommendedName>
        <fullName evidence="1">F5/8 type C domain-containing protein</fullName>
    </recommendedName>
</protein>
<dbReference type="AlphaFoldDB" id="X1GCG2"/>
<dbReference type="InterPro" id="IPR013783">
    <property type="entry name" value="Ig-like_fold"/>
</dbReference>
<feature type="non-terminal residue" evidence="2">
    <location>
        <position position="1"/>
    </location>
</feature>
<dbReference type="Gene3D" id="2.60.120.260">
    <property type="entry name" value="Galactose-binding domain-like"/>
    <property type="match status" value="1"/>
</dbReference>
<sequence length="480" mass="52793">GFAQVLTDPDATLQAGWTYTLTVEVGNSLDYPWHGYKVQLLAGGTPHTPGSGGDYTGPVTGGTLLAEDNNSLTIAVDTFETSTVTYTYNPEHASLLGEPLQIRLLTLGNVLAGDEYTEADFDNVKLDAAEPAPIARNPDPEDGATDVCRKVVLSWTPGMYADKHDVYFGTDFNDVNDANNLDPIGPGEIYRAHQDADSYPVPETLDFGQTYYWRIDEVNAPPDEDTIFKGDTWQFTVEPIAYPIAGDKITPSASGSYAADQGPENTINGSGLDANDMHSTVHTTDMWLSRDEEPGQAWIEYEFDKVYKLHEMWVWNHNSTSEEDLGFGFKDVTIEYSENGTDYTTLGGTTHEFAQAPSKAGYEHNTEVPFGVPAKYVRLTANSNWGTYGKYGLSEVRFYYIPVLARDESPKSGTTIDGVDVVLSWRPGREAAEHYVYFSTSFEDVNTGTIDPDIIDAGGECETSYGPLSLDLGKTYYWKG</sequence>
<reference evidence="2" key="1">
    <citation type="journal article" date="2014" name="Front. Microbiol.">
        <title>High frequency of phylogenetically diverse reductive dehalogenase-homologous genes in deep subseafloor sedimentary metagenomes.</title>
        <authorList>
            <person name="Kawai M."/>
            <person name="Futagami T."/>
            <person name="Toyoda A."/>
            <person name="Takaki Y."/>
            <person name="Nishi S."/>
            <person name="Hori S."/>
            <person name="Arai W."/>
            <person name="Tsubouchi T."/>
            <person name="Morono Y."/>
            <person name="Uchiyama I."/>
            <person name="Ito T."/>
            <person name="Fujiyama A."/>
            <person name="Inagaki F."/>
            <person name="Takami H."/>
        </authorList>
    </citation>
    <scope>NUCLEOTIDE SEQUENCE</scope>
    <source>
        <strain evidence="2">Expedition CK06-06</strain>
    </source>
</reference>
<dbReference type="PROSITE" id="PS50022">
    <property type="entry name" value="FA58C_3"/>
    <property type="match status" value="1"/>
</dbReference>
<evidence type="ECO:0000259" key="1">
    <source>
        <dbReference type="PROSITE" id="PS50022"/>
    </source>
</evidence>
<name>X1GCG2_9ZZZZ</name>
<evidence type="ECO:0000313" key="2">
    <source>
        <dbReference type="EMBL" id="GAH30738.1"/>
    </source>
</evidence>
<accession>X1GCG2</accession>
<dbReference type="InterPro" id="IPR000421">
    <property type="entry name" value="FA58C"/>
</dbReference>
<feature type="domain" description="F5/8 type C" evidence="1">
    <location>
        <begin position="237"/>
        <end position="385"/>
    </location>
</feature>
<proteinExistence type="predicted"/>
<dbReference type="Pfam" id="PF22825">
    <property type="entry name" value="HpiC1-like"/>
    <property type="match status" value="2"/>
</dbReference>
<dbReference type="InterPro" id="IPR008979">
    <property type="entry name" value="Galactose-bd-like_sf"/>
</dbReference>
<dbReference type="Pfam" id="PF00754">
    <property type="entry name" value="F5_F8_type_C"/>
    <property type="match status" value="1"/>
</dbReference>
<gene>
    <name evidence="2" type="ORF">S03H2_03524</name>
</gene>